<keyword evidence="4" id="KW-1185">Reference proteome</keyword>
<dbReference type="InterPro" id="IPR036400">
    <property type="entry name" value="Cyt_B5-like_heme/steroid_sf"/>
</dbReference>
<dbReference type="EMBL" id="JARBHB010000003">
    <property type="protein sequence ID" value="KAJ8889910.1"/>
    <property type="molecule type" value="Genomic_DNA"/>
</dbReference>
<evidence type="ECO:0000256" key="1">
    <source>
        <dbReference type="SAM" id="MobiDB-lite"/>
    </source>
</evidence>
<proteinExistence type="predicted"/>
<dbReference type="InterPro" id="IPR001199">
    <property type="entry name" value="Cyt_B5-like_heme/steroid-bd"/>
</dbReference>
<comment type="caution">
    <text evidence="3">The sequence shown here is derived from an EMBL/GenBank/DDBJ whole genome shotgun (WGS) entry which is preliminary data.</text>
</comment>
<dbReference type="SUPFAM" id="SSF55856">
    <property type="entry name" value="Cytochrome b5-like heme/steroid binding domain"/>
    <property type="match status" value="1"/>
</dbReference>
<gene>
    <name evidence="3" type="ORF">PR048_009415</name>
</gene>
<evidence type="ECO:0000313" key="4">
    <source>
        <dbReference type="Proteomes" id="UP001159363"/>
    </source>
</evidence>
<evidence type="ECO:0000313" key="3">
    <source>
        <dbReference type="EMBL" id="KAJ8889910.1"/>
    </source>
</evidence>
<dbReference type="PANTHER" id="PTHR16740:SF1">
    <property type="entry name" value="CYTOCHROME B5-RELATED PROTEIN-RELATED"/>
    <property type="match status" value="1"/>
</dbReference>
<feature type="region of interest" description="Disordered" evidence="1">
    <location>
        <begin position="1"/>
        <end position="27"/>
    </location>
</feature>
<feature type="domain" description="Cytochrome b5 heme-binding" evidence="2">
    <location>
        <begin position="41"/>
        <end position="73"/>
    </location>
</feature>
<dbReference type="InterPro" id="IPR053100">
    <property type="entry name" value="Cytochrome_b5-related"/>
</dbReference>
<name>A0ABQ9HZT7_9NEOP</name>
<reference evidence="3 4" key="1">
    <citation type="submission" date="2023-02" db="EMBL/GenBank/DDBJ databases">
        <title>LHISI_Scaffold_Assembly.</title>
        <authorList>
            <person name="Stuart O.P."/>
            <person name="Cleave R."/>
            <person name="Magrath M.J.L."/>
            <person name="Mikheyev A.S."/>
        </authorList>
    </citation>
    <scope>NUCLEOTIDE SEQUENCE [LARGE SCALE GENOMIC DNA]</scope>
    <source>
        <strain evidence="3">Daus_M_001</strain>
        <tissue evidence="3">Leg muscle</tissue>
    </source>
</reference>
<dbReference type="Pfam" id="PF00173">
    <property type="entry name" value="Cyt-b5"/>
    <property type="match status" value="1"/>
</dbReference>
<dbReference type="PANTHER" id="PTHR16740">
    <property type="entry name" value="CYTOCHROME B5-RELATED PROTEIN-RELATED"/>
    <property type="match status" value="1"/>
</dbReference>
<evidence type="ECO:0000259" key="2">
    <source>
        <dbReference type="Pfam" id="PF00173"/>
    </source>
</evidence>
<sequence length="120" mass="14017">MQWVRRPSRRVQSSLPGLKYPSHRDDPVKSSTLWLQGKREDDGAEGLWRVHDGLYDLSSWLHHHPGGADWLELTKVPGVKIGQKIRELAKVLSWNTLKKMSTTLIQFKKVWPSEHRLKMR</sequence>
<protein>
    <recommendedName>
        <fullName evidence="2">Cytochrome b5 heme-binding domain-containing protein</fullName>
    </recommendedName>
</protein>
<organism evidence="3 4">
    <name type="scientific">Dryococelus australis</name>
    <dbReference type="NCBI Taxonomy" id="614101"/>
    <lineage>
        <taxon>Eukaryota</taxon>
        <taxon>Metazoa</taxon>
        <taxon>Ecdysozoa</taxon>
        <taxon>Arthropoda</taxon>
        <taxon>Hexapoda</taxon>
        <taxon>Insecta</taxon>
        <taxon>Pterygota</taxon>
        <taxon>Neoptera</taxon>
        <taxon>Polyneoptera</taxon>
        <taxon>Phasmatodea</taxon>
        <taxon>Verophasmatodea</taxon>
        <taxon>Anareolatae</taxon>
        <taxon>Phasmatidae</taxon>
        <taxon>Eurycanthinae</taxon>
        <taxon>Dryococelus</taxon>
    </lineage>
</organism>
<accession>A0ABQ9HZT7</accession>
<dbReference type="Proteomes" id="UP001159363">
    <property type="component" value="Chromosome 3"/>
</dbReference>